<organism evidence="1 2">
    <name type="scientific">Nitratidesulfovibrio vulgaris (strain DP4)</name>
    <name type="common">Desulfovibrio vulgaris</name>
    <dbReference type="NCBI Taxonomy" id="391774"/>
    <lineage>
        <taxon>Bacteria</taxon>
        <taxon>Pseudomonadati</taxon>
        <taxon>Thermodesulfobacteriota</taxon>
        <taxon>Desulfovibrionia</taxon>
        <taxon>Desulfovibrionales</taxon>
        <taxon>Desulfovibrionaceae</taxon>
        <taxon>Nitratidesulfovibrio</taxon>
    </lineage>
</organism>
<dbReference type="HOGENOM" id="CLU_2034334_0_0_7"/>
<reference evidence="2" key="1">
    <citation type="journal article" date="2009" name="Environ. Microbiol.">
        <title>Contribution of mobile genetic elements to Desulfovibrio vulgaris genome plasticity.</title>
        <authorList>
            <person name="Walker C.B."/>
            <person name="Stolyar S."/>
            <person name="Chivian D."/>
            <person name="Pinel N."/>
            <person name="Gabster J.A."/>
            <person name="Dehal P.S."/>
            <person name="He Z."/>
            <person name="Yang Z.K."/>
            <person name="Yen H.C."/>
            <person name="Zhou J."/>
            <person name="Wall J.D."/>
            <person name="Hazen T.C."/>
            <person name="Arkin A.P."/>
            <person name="Stahl D.A."/>
        </authorList>
    </citation>
    <scope>NUCLEOTIDE SEQUENCE [LARGE SCALE GENOMIC DNA]</scope>
    <source>
        <strain evidence="2">DP4</strain>
    </source>
</reference>
<name>A0A0H3A958_NITV4</name>
<dbReference type="AlphaFoldDB" id="A0A0H3A958"/>
<dbReference type="Proteomes" id="UP000009173">
    <property type="component" value="Chromosome"/>
</dbReference>
<protein>
    <submittedName>
        <fullName evidence="1">Uncharacterized protein</fullName>
    </submittedName>
</protein>
<dbReference type="KEGG" id="dvl:Dvul_1009"/>
<evidence type="ECO:0000313" key="1">
    <source>
        <dbReference type="EMBL" id="ABM28029.1"/>
    </source>
</evidence>
<dbReference type="EMBL" id="CP000527">
    <property type="protein sequence ID" value="ABM28029.1"/>
    <property type="molecule type" value="Genomic_DNA"/>
</dbReference>
<gene>
    <name evidence="1" type="ordered locus">Dvul_1009</name>
</gene>
<sequence>MKETLATAAARNLSDEDRDMLRRLALATGEDGPRAALDMGLRDRLCAEMAEMADAVRSLLALLDRHDAVAALPERALPAYQDVMERIGSAAMRATDLVDRSRTLDRDTLLALAPAEARTTLQ</sequence>
<evidence type="ECO:0000313" key="2">
    <source>
        <dbReference type="Proteomes" id="UP000009173"/>
    </source>
</evidence>
<dbReference type="RefSeq" id="WP_011791986.1">
    <property type="nucleotide sequence ID" value="NC_008751.1"/>
</dbReference>
<proteinExistence type="predicted"/>
<accession>A0A0H3A958</accession>